<reference evidence="1 2" key="1">
    <citation type="submission" date="2021-06" db="EMBL/GenBank/DDBJ databases">
        <authorList>
            <person name="Palmer J.M."/>
        </authorList>
    </citation>
    <scope>NUCLEOTIDE SEQUENCE [LARGE SCALE GENOMIC DNA]</scope>
    <source>
        <strain evidence="1 2">MEX-2019</strain>
        <tissue evidence="1">Muscle</tissue>
    </source>
</reference>
<dbReference type="Proteomes" id="UP001311232">
    <property type="component" value="Unassembled WGS sequence"/>
</dbReference>
<dbReference type="AlphaFoldDB" id="A0AAV9SDP7"/>
<comment type="caution">
    <text evidence="1">The sequence shown here is derived from an EMBL/GenBank/DDBJ whole genome shotgun (WGS) entry which is preliminary data.</text>
</comment>
<name>A0AAV9SDP7_9TELE</name>
<dbReference type="EMBL" id="JAHHUM010000578">
    <property type="protein sequence ID" value="KAK5619445.1"/>
    <property type="molecule type" value="Genomic_DNA"/>
</dbReference>
<accession>A0AAV9SDP7</accession>
<protein>
    <submittedName>
        <fullName evidence="1">Uncharacterized protein</fullName>
    </submittedName>
</protein>
<gene>
    <name evidence="1" type="ORF">CRENBAI_013830</name>
</gene>
<organism evidence="1 2">
    <name type="scientific">Crenichthys baileyi</name>
    <name type="common">White River springfish</name>
    <dbReference type="NCBI Taxonomy" id="28760"/>
    <lineage>
        <taxon>Eukaryota</taxon>
        <taxon>Metazoa</taxon>
        <taxon>Chordata</taxon>
        <taxon>Craniata</taxon>
        <taxon>Vertebrata</taxon>
        <taxon>Euteleostomi</taxon>
        <taxon>Actinopterygii</taxon>
        <taxon>Neopterygii</taxon>
        <taxon>Teleostei</taxon>
        <taxon>Neoteleostei</taxon>
        <taxon>Acanthomorphata</taxon>
        <taxon>Ovalentaria</taxon>
        <taxon>Atherinomorphae</taxon>
        <taxon>Cyprinodontiformes</taxon>
        <taxon>Goodeidae</taxon>
        <taxon>Crenichthys</taxon>
    </lineage>
</organism>
<evidence type="ECO:0000313" key="1">
    <source>
        <dbReference type="EMBL" id="KAK5619445.1"/>
    </source>
</evidence>
<sequence>MEANEDVEAAYMEEFKAATSEELNDLQRADIEKTEKESKKKNQNWKSWATPAKREEFDCRLRELEVFFPKLVMRKAVIIKVASMKEDSERQLISVPSSASVAAIKLKAQLYQD</sequence>
<keyword evidence="2" id="KW-1185">Reference proteome</keyword>
<proteinExistence type="predicted"/>
<evidence type="ECO:0000313" key="2">
    <source>
        <dbReference type="Proteomes" id="UP001311232"/>
    </source>
</evidence>